<feature type="compositionally biased region" description="Basic and acidic residues" evidence="1">
    <location>
        <begin position="186"/>
        <end position="195"/>
    </location>
</feature>
<comment type="caution">
    <text evidence="2">The sequence shown here is derived from an EMBL/GenBank/DDBJ whole genome shotgun (WGS) entry which is preliminary data.</text>
</comment>
<accession>A0AAW2EMN9</accession>
<dbReference type="AlphaFoldDB" id="A0AAW2EMN9"/>
<gene>
    <name evidence="2" type="ORF">PUN28_016550</name>
</gene>
<proteinExistence type="predicted"/>
<dbReference type="EMBL" id="JADYXP020000019">
    <property type="protein sequence ID" value="KAL0104994.1"/>
    <property type="molecule type" value="Genomic_DNA"/>
</dbReference>
<organism evidence="2 3">
    <name type="scientific">Cardiocondyla obscurior</name>
    <dbReference type="NCBI Taxonomy" id="286306"/>
    <lineage>
        <taxon>Eukaryota</taxon>
        <taxon>Metazoa</taxon>
        <taxon>Ecdysozoa</taxon>
        <taxon>Arthropoda</taxon>
        <taxon>Hexapoda</taxon>
        <taxon>Insecta</taxon>
        <taxon>Pterygota</taxon>
        <taxon>Neoptera</taxon>
        <taxon>Endopterygota</taxon>
        <taxon>Hymenoptera</taxon>
        <taxon>Apocrita</taxon>
        <taxon>Aculeata</taxon>
        <taxon>Formicoidea</taxon>
        <taxon>Formicidae</taxon>
        <taxon>Myrmicinae</taxon>
        <taxon>Cardiocondyla</taxon>
    </lineage>
</organism>
<feature type="region of interest" description="Disordered" evidence="1">
    <location>
        <begin position="176"/>
        <end position="195"/>
    </location>
</feature>
<sequence>MNTSATHFIRVQLQLPQSLYINHHFDKSYISKDPPWDSGRYAREREPRRRRSSYHRVAASRRRGLRPWVVATPAEIGIAAGDLAGRPGAAANYRSLMRTRGEARNVKRYSASPSPSSSSSPPPSSTPSSPIFSRAYLTPSSLYDVRRRARRLCGNPRPSHSNRPALPRLAATVEEWAQAPRQVYAPDDRGRGRFQ</sequence>
<feature type="region of interest" description="Disordered" evidence="1">
    <location>
        <begin position="99"/>
        <end position="133"/>
    </location>
</feature>
<feature type="compositionally biased region" description="Low complexity" evidence="1">
    <location>
        <begin position="110"/>
        <end position="119"/>
    </location>
</feature>
<evidence type="ECO:0000313" key="2">
    <source>
        <dbReference type="EMBL" id="KAL0104994.1"/>
    </source>
</evidence>
<evidence type="ECO:0000313" key="3">
    <source>
        <dbReference type="Proteomes" id="UP001430953"/>
    </source>
</evidence>
<protein>
    <submittedName>
        <fullName evidence="2">Uncharacterized protein</fullName>
    </submittedName>
</protein>
<keyword evidence="3" id="KW-1185">Reference proteome</keyword>
<reference evidence="2 3" key="1">
    <citation type="submission" date="2023-03" db="EMBL/GenBank/DDBJ databases">
        <title>High recombination rates correlate with genetic variation in Cardiocondyla obscurior ants.</title>
        <authorList>
            <person name="Errbii M."/>
        </authorList>
    </citation>
    <scope>NUCLEOTIDE SEQUENCE [LARGE SCALE GENOMIC DNA]</scope>
    <source>
        <strain evidence="2">Alpha-2009</strain>
        <tissue evidence="2">Whole body</tissue>
    </source>
</reference>
<name>A0AAW2EMN9_9HYME</name>
<evidence type="ECO:0000256" key="1">
    <source>
        <dbReference type="SAM" id="MobiDB-lite"/>
    </source>
</evidence>
<feature type="region of interest" description="Disordered" evidence="1">
    <location>
        <begin position="32"/>
        <end position="58"/>
    </location>
</feature>
<feature type="compositionally biased region" description="Basic residues" evidence="1">
    <location>
        <begin position="48"/>
        <end position="58"/>
    </location>
</feature>
<feature type="region of interest" description="Disordered" evidence="1">
    <location>
        <begin position="148"/>
        <end position="167"/>
    </location>
</feature>
<dbReference type="Proteomes" id="UP001430953">
    <property type="component" value="Unassembled WGS sequence"/>
</dbReference>